<evidence type="ECO:0000313" key="5">
    <source>
        <dbReference type="Proteomes" id="UP000016943"/>
    </source>
</evidence>
<organism evidence="4 5">
    <name type="scientific">Corynebacterium argentoratense DSM 44202</name>
    <dbReference type="NCBI Taxonomy" id="1348662"/>
    <lineage>
        <taxon>Bacteria</taxon>
        <taxon>Bacillati</taxon>
        <taxon>Actinomycetota</taxon>
        <taxon>Actinomycetes</taxon>
        <taxon>Mycobacteriales</taxon>
        <taxon>Corynebacteriaceae</taxon>
        <taxon>Corynebacterium</taxon>
    </lineage>
</organism>
<evidence type="ECO:0000259" key="3">
    <source>
        <dbReference type="Pfam" id="PF01557"/>
    </source>
</evidence>
<dbReference type="eggNOG" id="COG0179">
    <property type="taxonomic scope" value="Bacteria"/>
</dbReference>
<dbReference type="Proteomes" id="UP000016943">
    <property type="component" value="Chromosome"/>
</dbReference>
<feature type="binding site" evidence="2">
    <location>
        <begin position="307"/>
        <end position="310"/>
    </location>
    <ligand>
        <name>substrate</name>
    </ligand>
</feature>
<dbReference type="CDD" id="cd16841">
    <property type="entry name" value="RraA_family"/>
    <property type="match status" value="1"/>
</dbReference>
<dbReference type="KEGG" id="caz:CARG_02965"/>
<gene>
    <name evidence="4" type="ORF">CARG_02965</name>
</gene>
<protein>
    <recommendedName>
        <fullName evidence="3">Fumarylacetoacetase-like C-terminal domain-containing protein</fullName>
    </recommendedName>
</protein>
<keyword evidence="1 2" id="KW-0479">Metal-binding</keyword>
<dbReference type="AlphaFoldDB" id="U3GTG0"/>
<dbReference type="NCBIfam" id="NF009399">
    <property type="entry name" value="PRK12764.1"/>
    <property type="match status" value="1"/>
</dbReference>
<sequence length="454" mass="48564">MERPQGCELLAFEGEIALIIGRPAHRVQPEDAWSYVGGVTAANDLGIYDYRAQDKGSNTRSKSRDGYTPLGPDVIDASLVDPHNLRIRTWVNGHIAQEAITDEEEMIFPLSQFVADLSQHMTLEPGDVILTGTPAGSTVIFPGDTVEVEVDCPTVEGCPTSGKLSTTIVEGPGNFNASVGMLPSIDDKQREDAYGDRASAGLPEEDDLSSMDPELRALLEKVPTAGLSAQLRNKGLNQVHIEGVKSNKPGTHMVGVATTLRFLPCREDLFPALGGGYNAQKKAFDGLKEGQILVIEARNDPGSGTLGDVLALRAANLKAAGIVTDGGIRDFTPVTEVDIPVFGRTAHPAVLGRKHLPYDTDIAIGCGNTTVFPGDILVGDDDGVIVIPRALAWEVAIAAAKKEIQDEWVAERVKEGHPVDGLFPPTGEWKKAYADYLDNHPELMAALPTPPEAK</sequence>
<evidence type="ECO:0000313" key="4">
    <source>
        <dbReference type="EMBL" id="AGU14745.1"/>
    </source>
</evidence>
<evidence type="ECO:0000256" key="1">
    <source>
        <dbReference type="ARBA" id="ARBA00022723"/>
    </source>
</evidence>
<evidence type="ECO:0000256" key="2">
    <source>
        <dbReference type="PIRSR" id="PIRSR605493-1"/>
    </source>
</evidence>
<accession>U3GTG0</accession>
<dbReference type="GO" id="GO:0003824">
    <property type="term" value="F:catalytic activity"/>
    <property type="evidence" value="ECO:0007669"/>
    <property type="project" value="InterPro"/>
</dbReference>
<dbReference type="InterPro" id="IPR036704">
    <property type="entry name" value="RraA/RraA-like_sf"/>
</dbReference>
<dbReference type="InterPro" id="IPR036663">
    <property type="entry name" value="Fumarylacetoacetase_C_sf"/>
</dbReference>
<comment type="cofactor">
    <cofactor evidence="2">
        <name>Mg(2+)</name>
        <dbReference type="ChEBI" id="CHEBI:18420"/>
    </cofactor>
</comment>
<dbReference type="STRING" id="1348662.CARG_02965"/>
<dbReference type="Pfam" id="PF03737">
    <property type="entry name" value="RraA-like"/>
    <property type="match status" value="1"/>
</dbReference>
<dbReference type="SUPFAM" id="SSF89562">
    <property type="entry name" value="RraA-like"/>
    <property type="match status" value="1"/>
</dbReference>
<reference evidence="4 5" key="1">
    <citation type="journal article" date="2013" name="Genome Announc.">
        <title>Whole-Genome Sequence of the Clinical Strain Corynebacterium argentoratense DSM 44202, Isolated from a Human Throat Specimen.</title>
        <authorList>
            <person name="Bomholt C."/>
            <person name="Glaub A."/>
            <person name="Gravermann K."/>
            <person name="Albersmeier A."/>
            <person name="Brinkrolf K."/>
            <person name="Ruckert C."/>
            <person name="Tauch A."/>
        </authorList>
    </citation>
    <scope>NUCLEOTIDE SEQUENCE [LARGE SCALE GENOMIC DNA]</scope>
    <source>
        <strain evidence="4">DSM 44202</strain>
    </source>
</reference>
<feature type="binding site" evidence="2">
    <location>
        <position position="330"/>
    </location>
    <ligand>
        <name>Mg(2+)</name>
        <dbReference type="ChEBI" id="CHEBI:18420"/>
    </ligand>
</feature>
<dbReference type="PANTHER" id="PTHR11820:SF114">
    <property type="entry name" value="4-HYDROXYPHENYLACETATE CATABOLISM PROTEIN"/>
    <property type="match status" value="1"/>
</dbReference>
<dbReference type="Pfam" id="PF01557">
    <property type="entry name" value="FAA_hydrolase"/>
    <property type="match status" value="1"/>
</dbReference>
<dbReference type="PATRIC" id="fig|1348662.3.peg.582"/>
<feature type="binding site" evidence="2">
    <location>
        <position position="329"/>
    </location>
    <ligand>
        <name>substrate</name>
    </ligand>
</feature>
<feature type="domain" description="Fumarylacetoacetase-like C-terminal" evidence="3">
    <location>
        <begin position="3"/>
        <end position="159"/>
    </location>
</feature>
<dbReference type="EMBL" id="CP006365">
    <property type="protein sequence ID" value="AGU14745.1"/>
    <property type="molecule type" value="Genomic_DNA"/>
</dbReference>
<dbReference type="InterPro" id="IPR011234">
    <property type="entry name" value="Fumarylacetoacetase-like_C"/>
</dbReference>
<dbReference type="eggNOG" id="COG0684">
    <property type="taxonomic scope" value="Bacteria"/>
</dbReference>
<keyword evidence="5" id="KW-1185">Reference proteome</keyword>
<dbReference type="SUPFAM" id="SSF56529">
    <property type="entry name" value="FAH"/>
    <property type="match status" value="1"/>
</dbReference>
<proteinExistence type="predicted"/>
<dbReference type="HOGENOM" id="CLU_602333_0_0_11"/>
<name>U3GTG0_9CORY</name>
<dbReference type="GO" id="GO:0046872">
    <property type="term" value="F:metal ion binding"/>
    <property type="evidence" value="ECO:0007669"/>
    <property type="project" value="UniProtKB-KW"/>
</dbReference>
<dbReference type="InterPro" id="IPR005493">
    <property type="entry name" value="RraA/RraA-like"/>
</dbReference>
<keyword evidence="2" id="KW-0460">Magnesium</keyword>
<dbReference type="PANTHER" id="PTHR11820">
    <property type="entry name" value="ACYLPYRUVASE"/>
    <property type="match status" value="1"/>
</dbReference>
<dbReference type="Gene3D" id="3.90.850.10">
    <property type="entry name" value="Fumarylacetoacetase-like, C-terminal domain"/>
    <property type="match status" value="1"/>
</dbReference>
<dbReference type="Gene3D" id="3.50.30.40">
    <property type="entry name" value="Ribonuclease E inhibitor RraA/RraA-like"/>
    <property type="match status" value="1"/>
</dbReference>